<dbReference type="Proteomes" id="UP001162992">
    <property type="component" value="Chromosome 22"/>
</dbReference>
<evidence type="ECO:0000313" key="2">
    <source>
        <dbReference type="Proteomes" id="UP001162992"/>
    </source>
</evidence>
<accession>A0ACC2AGV4</accession>
<protein>
    <submittedName>
        <fullName evidence="1">Uncharacterized protein</fullName>
    </submittedName>
</protein>
<gene>
    <name evidence="1" type="ORF">O6H91_22G067600</name>
</gene>
<sequence>MGVRALCCCTLLCVTSSSLIVLLLSASTPVHAFTRDLNFTFNTATDIVWPSPDPTFAIFLASEGGSLYGLAMYSDSSVPEEMAFQLVISYIPTAEPVIVWRARNPPVRGNVTASLRPDGNFVLAAEASGRELWATNTSGMGVVGMQMQGNGNFVLLNKSNSIVWQSFDHPSESLLQGQKLKPGMKVVAPTSSTNYSAGIYSLVFNEYIGVRLYAEFDGQMVPYWGLDPFSSTSTSLIAYAEETHGGLALYNEGGTILGSTASAMSGLNISASFANVSFDGNLVTWVVFSNEGLNWQKQFQALNSLCDYPNGCGPYGLCRGNPSQCTCPSPLQQLNASDQTQGCLQPSRLCEANVTDQQFLNLTGVDYISNKFSVDFDQQVNNPVNLTLEECASLCWNNCSCAGAFYYNDNSSSCYLVAGLRTMTETADATRLAFIKIPKSLTTLTPEPSVAQEGYKVHHAGPKIVAIAVGTVASTAVFLLFLSVGRWYRVQSRRRAQTSEDENFLDTLPGLPPRFSYKDLHIATKGFSQKLGKGGFGTVYEGLLPDRSKVAVKQLESAGQGKKEFRAEVATIGSIRHLHLVRLRGFCMEGPHRLLVYDLMANGSLERFLYRGVPDAQREDEMAPVLNWDIRYEIALGTARGLAYLHEDCPDRIIHLDIKPENILLDINFVAKIADFGLSKLMGRDESYKVTTMRGTRGYMAPEWLLDSPITEKSDVYSFGMVLLAIVAGRKNLELGMSDPERIYLPSWAISLNEIGSLLQIVDERLSGQFNKKQVKLCVWIALWCIQEDPSTRPAMGIVVKMLEGLLEVQPPPMTPSLHDSGALKNPTSSILTLLT</sequence>
<reference evidence="2" key="1">
    <citation type="journal article" date="2024" name="Proc. Natl. Acad. Sci. U.S.A.">
        <title>Extraordinary preservation of gene collinearity over three hundred million years revealed in homosporous lycophytes.</title>
        <authorList>
            <person name="Li C."/>
            <person name="Wickell D."/>
            <person name="Kuo L.Y."/>
            <person name="Chen X."/>
            <person name="Nie B."/>
            <person name="Liao X."/>
            <person name="Peng D."/>
            <person name="Ji J."/>
            <person name="Jenkins J."/>
            <person name="Williams M."/>
            <person name="Shu S."/>
            <person name="Plott C."/>
            <person name="Barry K."/>
            <person name="Rajasekar S."/>
            <person name="Grimwood J."/>
            <person name="Han X."/>
            <person name="Sun S."/>
            <person name="Hou Z."/>
            <person name="He W."/>
            <person name="Dai G."/>
            <person name="Sun C."/>
            <person name="Schmutz J."/>
            <person name="Leebens-Mack J.H."/>
            <person name="Li F.W."/>
            <person name="Wang L."/>
        </authorList>
    </citation>
    <scope>NUCLEOTIDE SEQUENCE [LARGE SCALE GENOMIC DNA]</scope>
    <source>
        <strain evidence="2">cv. PW_Plant_1</strain>
    </source>
</reference>
<dbReference type="EMBL" id="CM055113">
    <property type="protein sequence ID" value="KAJ7516691.1"/>
    <property type="molecule type" value="Genomic_DNA"/>
</dbReference>
<comment type="caution">
    <text evidence="1">The sequence shown here is derived from an EMBL/GenBank/DDBJ whole genome shotgun (WGS) entry which is preliminary data.</text>
</comment>
<keyword evidence="2" id="KW-1185">Reference proteome</keyword>
<organism evidence="1 2">
    <name type="scientific">Diphasiastrum complanatum</name>
    <name type="common">Issler's clubmoss</name>
    <name type="synonym">Lycopodium complanatum</name>
    <dbReference type="NCBI Taxonomy" id="34168"/>
    <lineage>
        <taxon>Eukaryota</taxon>
        <taxon>Viridiplantae</taxon>
        <taxon>Streptophyta</taxon>
        <taxon>Embryophyta</taxon>
        <taxon>Tracheophyta</taxon>
        <taxon>Lycopodiopsida</taxon>
        <taxon>Lycopodiales</taxon>
        <taxon>Lycopodiaceae</taxon>
        <taxon>Lycopodioideae</taxon>
        <taxon>Diphasiastrum</taxon>
    </lineage>
</organism>
<name>A0ACC2AGV4_DIPCM</name>
<proteinExistence type="predicted"/>
<evidence type="ECO:0000313" key="1">
    <source>
        <dbReference type="EMBL" id="KAJ7516691.1"/>
    </source>
</evidence>